<dbReference type="Gene3D" id="3.40.50.300">
    <property type="entry name" value="P-loop containing nucleotide triphosphate hydrolases"/>
    <property type="match status" value="1"/>
</dbReference>
<dbReference type="InterPro" id="IPR002543">
    <property type="entry name" value="FtsK_dom"/>
</dbReference>
<dbReference type="PANTHER" id="PTHR22683:SF41">
    <property type="entry name" value="DNA TRANSLOCASE FTSK"/>
    <property type="match status" value="1"/>
</dbReference>
<evidence type="ECO:0000313" key="6">
    <source>
        <dbReference type="Proteomes" id="UP001596220"/>
    </source>
</evidence>
<evidence type="ECO:0000256" key="2">
    <source>
        <dbReference type="ARBA" id="ARBA00022840"/>
    </source>
</evidence>
<keyword evidence="6" id="KW-1185">Reference proteome</keyword>
<reference evidence="6" key="1">
    <citation type="journal article" date="2019" name="Int. J. Syst. Evol. Microbiol.">
        <title>The Global Catalogue of Microorganisms (GCM) 10K type strain sequencing project: providing services to taxonomists for standard genome sequencing and annotation.</title>
        <authorList>
            <consortium name="The Broad Institute Genomics Platform"/>
            <consortium name="The Broad Institute Genome Sequencing Center for Infectious Disease"/>
            <person name="Wu L."/>
            <person name="Ma J."/>
        </authorList>
    </citation>
    <scope>NUCLEOTIDE SEQUENCE [LARGE SCALE GENOMIC DNA]</scope>
    <source>
        <strain evidence="6">CGMCC 4.7246</strain>
    </source>
</reference>
<evidence type="ECO:0000256" key="3">
    <source>
        <dbReference type="PROSITE-ProRule" id="PRU00289"/>
    </source>
</evidence>
<dbReference type="Proteomes" id="UP001596220">
    <property type="component" value="Unassembled WGS sequence"/>
</dbReference>
<feature type="domain" description="FtsK" evidence="4">
    <location>
        <begin position="301"/>
        <end position="516"/>
    </location>
</feature>
<dbReference type="PROSITE" id="PS50901">
    <property type="entry name" value="FTSK"/>
    <property type="match status" value="1"/>
</dbReference>
<evidence type="ECO:0000313" key="5">
    <source>
        <dbReference type="EMBL" id="MFC6090713.1"/>
    </source>
</evidence>
<keyword evidence="5" id="KW-0131">Cell cycle</keyword>
<dbReference type="InterPro" id="IPR027417">
    <property type="entry name" value="P-loop_NTPase"/>
</dbReference>
<sequence length="713" mass="76276">MAQPLPDEAPSNLVHLPTAAGEPVRQVLDGELVTEAEYQRTRVGRAVEAARSCLPARWQDNAAVVDMTRTVAALPLRYPGAVARGSVVAVRAWWQWVRVSDWYAAAKSTDTLAVRWPEIAAVRKRRALLTLTGTAAGGLGGGVWWWLSDGVTVVAVAGVTTLALAAVGQRRDGSPGRQATLGGARSLAMLMDGDNLVEAFRAAGAIGKAERLLLVERPRNDTSGWSMVLDLPPSRKASDVVSKREALASALAVDEVRLILERVRGDAGHAGRIAVWIGHSDPYARPPVVSPLATAEGWDLWRPVPFGRTARGDRVDLPVVWTSLLIGAIPRMGKTYAARIPVTAAALDPFVRLIVADGKGGKDFRPFERVAHRFIRDARTASALRLVAVLEEAAADVEDRFSRLAEMDDDLCPESKVTPDITRDPDHAMPLTVIAVDEIQNYLENDTTLNPEEPRGKRVGQRICDLLTFIAKTGPAAGYSLVLATQKPDGKVIPDRLRGQLGTRFALKVMTWQASETILGAGTYKAGMDASKLLKAHKGVGLLLGADGESDLSAGESVTVATDLLGIAQIRAACERGRALREQTGTLTGDAAGDTALGELPPEVAALIEQDAAVASTISSDQARDVVDAELVDDTGLPEVLALLVDVVEDHERGLVAVSELADRIGWDPKRFGEALRTAHVKRPTSPRQRVNGSVQPVAVVEFEAIRAAVASW</sequence>
<accession>A0ABW1P5H7</accession>
<proteinExistence type="predicted"/>
<keyword evidence="1 3" id="KW-0547">Nucleotide-binding</keyword>
<dbReference type="PANTHER" id="PTHR22683">
    <property type="entry name" value="SPORULATION PROTEIN RELATED"/>
    <property type="match status" value="1"/>
</dbReference>
<name>A0ABW1P5H7_9PSEU</name>
<protein>
    <submittedName>
        <fullName evidence="5">Cell division protein FtsK</fullName>
    </submittedName>
</protein>
<dbReference type="InterPro" id="IPR050206">
    <property type="entry name" value="FtsK/SpoIIIE/SftA"/>
</dbReference>
<dbReference type="GO" id="GO:0051301">
    <property type="term" value="P:cell division"/>
    <property type="evidence" value="ECO:0007669"/>
    <property type="project" value="UniProtKB-KW"/>
</dbReference>
<keyword evidence="2 3" id="KW-0067">ATP-binding</keyword>
<keyword evidence="5" id="KW-0132">Cell division</keyword>
<evidence type="ECO:0000256" key="1">
    <source>
        <dbReference type="ARBA" id="ARBA00022741"/>
    </source>
</evidence>
<comment type="caution">
    <text evidence="5">The sequence shown here is derived from an EMBL/GenBank/DDBJ whole genome shotgun (WGS) entry which is preliminary data.</text>
</comment>
<organism evidence="5 6">
    <name type="scientific">Saccharothrix lopnurensis</name>
    <dbReference type="NCBI Taxonomy" id="1670621"/>
    <lineage>
        <taxon>Bacteria</taxon>
        <taxon>Bacillati</taxon>
        <taxon>Actinomycetota</taxon>
        <taxon>Actinomycetes</taxon>
        <taxon>Pseudonocardiales</taxon>
        <taxon>Pseudonocardiaceae</taxon>
        <taxon>Saccharothrix</taxon>
    </lineage>
</organism>
<dbReference type="SUPFAM" id="SSF52540">
    <property type="entry name" value="P-loop containing nucleoside triphosphate hydrolases"/>
    <property type="match status" value="1"/>
</dbReference>
<gene>
    <name evidence="5" type="ORF">ACFP3R_15640</name>
</gene>
<feature type="binding site" evidence="3">
    <location>
        <begin position="328"/>
        <end position="335"/>
    </location>
    <ligand>
        <name>ATP</name>
        <dbReference type="ChEBI" id="CHEBI:30616"/>
    </ligand>
</feature>
<dbReference type="EMBL" id="JBHSQO010000013">
    <property type="protein sequence ID" value="MFC6090713.1"/>
    <property type="molecule type" value="Genomic_DNA"/>
</dbReference>
<dbReference type="RefSeq" id="WP_380636876.1">
    <property type="nucleotide sequence ID" value="NZ_JBHSQO010000013.1"/>
</dbReference>
<evidence type="ECO:0000259" key="4">
    <source>
        <dbReference type="PROSITE" id="PS50901"/>
    </source>
</evidence>